<name>A0ABS9CA99_9FLAO</name>
<keyword evidence="3" id="KW-1185">Reference proteome</keyword>
<dbReference type="InterPro" id="IPR000595">
    <property type="entry name" value="cNMP-bd_dom"/>
</dbReference>
<dbReference type="Proteomes" id="UP001430374">
    <property type="component" value="Unassembled WGS sequence"/>
</dbReference>
<dbReference type="PROSITE" id="PS50042">
    <property type="entry name" value="CNMP_BINDING_3"/>
    <property type="match status" value="1"/>
</dbReference>
<dbReference type="InterPro" id="IPR018490">
    <property type="entry name" value="cNMP-bd_dom_sf"/>
</dbReference>
<reference evidence="2" key="1">
    <citation type="submission" date="2021-08" db="EMBL/GenBank/DDBJ databases">
        <title>Complete genome sequence of Chryseobacterium sp strain PS-8.</title>
        <authorList>
            <person name="Das S.K."/>
        </authorList>
    </citation>
    <scope>NUCLEOTIDE SEQUENCE</scope>
    <source>
        <strain evidence="2">PS-8</strain>
    </source>
</reference>
<accession>A0ABS9CA99</accession>
<gene>
    <name evidence="2" type="ORF">H9Q08_19695</name>
</gene>
<dbReference type="EMBL" id="JACSGT010000003">
    <property type="protein sequence ID" value="MCF2221493.1"/>
    <property type="molecule type" value="Genomic_DNA"/>
</dbReference>
<evidence type="ECO:0000259" key="1">
    <source>
        <dbReference type="PROSITE" id="PS50042"/>
    </source>
</evidence>
<comment type="caution">
    <text evidence="2">The sequence shown here is derived from an EMBL/GenBank/DDBJ whole genome shotgun (WGS) entry which is preliminary data.</text>
</comment>
<feature type="domain" description="Cyclic nucleotide-binding" evidence="1">
    <location>
        <begin position="24"/>
        <end position="120"/>
    </location>
</feature>
<dbReference type="RefSeq" id="WP_235132782.1">
    <property type="nucleotide sequence ID" value="NZ_JACSGT010000003.1"/>
</dbReference>
<dbReference type="Pfam" id="PF00027">
    <property type="entry name" value="cNMP_binding"/>
    <property type="match status" value="1"/>
</dbReference>
<dbReference type="SUPFAM" id="SSF51206">
    <property type="entry name" value="cAMP-binding domain-like"/>
    <property type="match status" value="1"/>
</dbReference>
<organism evidence="2 3">
    <name type="scientific">Chryseobacterium indicum</name>
    <dbReference type="NCBI Taxonomy" id="2766954"/>
    <lineage>
        <taxon>Bacteria</taxon>
        <taxon>Pseudomonadati</taxon>
        <taxon>Bacteroidota</taxon>
        <taxon>Flavobacteriia</taxon>
        <taxon>Flavobacteriales</taxon>
        <taxon>Weeksellaceae</taxon>
        <taxon>Chryseobacterium group</taxon>
        <taxon>Chryseobacterium</taxon>
    </lineage>
</organism>
<dbReference type="CDD" id="cd00038">
    <property type="entry name" value="CAP_ED"/>
    <property type="match status" value="1"/>
</dbReference>
<dbReference type="InterPro" id="IPR014710">
    <property type="entry name" value="RmlC-like_jellyroll"/>
</dbReference>
<protein>
    <submittedName>
        <fullName evidence="2">Crp/Fnr family transcriptional regulator</fullName>
    </submittedName>
</protein>
<dbReference type="Gene3D" id="2.60.120.10">
    <property type="entry name" value="Jelly Rolls"/>
    <property type="match status" value="1"/>
</dbReference>
<sequence length="204" mass="24243">MYTKYDIDIDNSVLLAKLKAFINHFVQVTDEEFLFFASILKRIKIPRDSYFLKAGEICTYVGFVNKGAVKYVYNHNKNHKELVIDFLFEGEWTGDYASYIYQKPSRFSVQAIEKTELFILPLENNVKLHEKYPVFIKYNKLLVEAMLYETLNRIVQFQGSSTEEIYRHLITRRPFLFERVSMHDIANYLKITPQSLSRIRSKIR</sequence>
<evidence type="ECO:0000313" key="3">
    <source>
        <dbReference type="Proteomes" id="UP001430374"/>
    </source>
</evidence>
<evidence type="ECO:0000313" key="2">
    <source>
        <dbReference type="EMBL" id="MCF2221493.1"/>
    </source>
</evidence>
<proteinExistence type="predicted"/>